<proteinExistence type="predicted"/>
<gene>
    <name evidence="2" type="ORF">D9615_009102</name>
</gene>
<sequence length="234" mass="24451">MFPISLVTLALSCLASFALAAPTSNEGTVVNLRIEGDTGTIFEGPVFTQGHDVETASGGTHHCDGTNLNANPTPGPTATSALDDAAKLQGFTWDGTYFADFDDFFTTSIAGVTQTQTQFWGFFVNFHIPDVGGCQQQVNLLDEVLFAFDPFGKPALKLSGEHVARVGEPVTLTVTDGQNGDPIAGASVDGQTTDAAGQVSVTFTSAGVKGLKAEKEGTVRSNRLDIIVAPSESF</sequence>
<feature type="signal peptide" evidence="1">
    <location>
        <begin position="1"/>
        <end position="20"/>
    </location>
</feature>
<feature type="chain" id="PRO_5034014728" description="Big-1 domain-containing protein" evidence="1">
    <location>
        <begin position="21"/>
        <end position="234"/>
    </location>
</feature>
<keyword evidence="3" id="KW-1185">Reference proteome</keyword>
<dbReference type="Proteomes" id="UP000565441">
    <property type="component" value="Unassembled WGS sequence"/>
</dbReference>
<evidence type="ECO:0000256" key="1">
    <source>
        <dbReference type="SAM" id="SignalP"/>
    </source>
</evidence>
<organism evidence="2 3">
    <name type="scientific">Tricholomella constricta</name>
    <dbReference type="NCBI Taxonomy" id="117010"/>
    <lineage>
        <taxon>Eukaryota</taxon>
        <taxon>Fungi</taxon>
        <taxon>Dikarya</taxon>
        <taxon>Basidiomycota</taxon>
        <taxon>Agaricomycotina</taxon>
        <taxon>Agaricomycetes</taxon>
        <taxon>Agaricomycetidae</taxon>
        <taxon>Agaricales</taxon>
        <taxon>Tricholomatineae</taxon>
        <taxon>Lyophyllaceae</taxon>
        <taxon>Tricholomella</taxon>
    </lineage>
</organism>
<accession>A0A8H5H116</accession>
<protein>
    <recommendedName>
        <fullName evidence="4">Big-1 domain-containing protein</fullName>
    </recommendedName>
</protein>
<evidence type="ECO:0000313" key="2">
    <source>
        <dbReference type="EMBL" id="KAF5374445.1"/>
    </source>
</evidence>
<reference evidence="2 3" key="1">
    <citation type="journal article" date="2020" name="ISME J.">
        <title>Uncovering the hidden diversity of litter-decomposition mechanisms in mushroom-forming fungi.</title>
        <authorList>
            <person name="Floudas D."/>
            <person name="Bentzer J."/>
            <person name="Ahren D."/>
            <person name="Johansson T."/>
            <person name="Persson P."/>
            <person name="Tunlid A."/>
        </authorList>
    </citation>
    <scope>NUCLEOTIDE SEQUENCE [LARGE SCALE GENOMIC DNA]</scope>
    <source>
        <strain evidence="2 3">CBS 661.87</strain>
    </source>
</reference>
<evidence type="ECO:0000313" key="3">
    <source>
        <dbReference type="Proteomes" id="UP000565441"/>
    </source>
</evidence>
<dbReference type="AlphaFoldDB" id="A0A8H5H116"/>
<comment type="caution">
    <text evidence="2">The sequence shown here is derived from an EMBL/GenBank/DDBJ whole genome shotgun (WGS) entry which is preliminary data.</text>
</comment>
<dbReference type="EMBL" id="JAACJP010000036">
    <property type="protein sequence ID" value="KAF5374445.1"/>
    <property type="molecule type" value="Genomic_DNA"/>
</dbReference>
<dbReference type="OrthoDB" id="10007757at2759"/>
<name>A0A8H5H116_9AGAR</name>
<keyword evidence="1" id="KW-0732">Signal</keyword>
<evidence type="ECO:0008006" key="4">
    <source>
        <dbReference type="Google" id="ProtNLM"/>
    </source>
</evidence>